<proteinExistence type="predicted"/>
<gene>
    <name evidence="1" type="ORF">ALC62_12462</name>
</gene>
<dbReference type="Proteomes" id="UP000078542">
    <property type="component" value="Unassembled WGS sequence"/>
</dbReference>
<accession>A0A151IB34</accession>
<organism evidence="1 2">
    <name type="scientific">Cyphomyrmex costatus</name>
    <dbReference type="NCBI Taxonomy" id="456900"/>
    <lineage>
        <taxon>Eukaryota</taxon>
        <taxon>Metazoa</taxon>
        <taxon>Ecdysozoa</taxon>
        <taxon>Arthropoda</taxon>
        <taxon>Hexapoda</taxon>
        <taxon>Insecta</taxon>
        <taxon>Pterygota</taxon>
        <taxon>Neoptera</taxon>
        <taxon>Endopterygota</taxon>
        <taxon>Hymenoptera</taxon>
        <taxon>Apocrita</taxon>
        <taxon>Aculeata</taxon>
        <taxon>Formicoidea</taxon>
        <taxon>Formicidae</taxon>
        <taxon>Myrmicinae</taxon>
        <taxon>Cyphomyrmex</taxon>
    </lineage>
</organism>
<reference evidence="1 2" key="1">
    <citation type="submission" date="2016-03" db="EMBL/GenBank/DDBJ databases">
        <title>Cyphomyrmex costatus WGS genome.</title>
        <authorList>
            <person name="Nygaard S."/>
            <person name="Hu H."/>
            <person name="Boomsma J."/>
            <person name="Zhang G."/>
        </authorList>
    </citation>
    <scope>NUCLEOTIDE SEQUENCE [LARGE SCALE GENOMIC DNA]</scope>
    <source>
        <strain evidence="1">MS0001</strain>
        <tissue evidence="1">Whole body</tissue>
    </source>
</reference>
<evidence type="ECO:0000313" key="2">
    <source>
        <dbReference type="Proteomes" id="UP000078542"/>
    </source>
</evidence>
<dbReference type="AlphaFoldDB" id="A0A151IB34"/>
<name>A0A151IB34_9HYME</name>
<dbReference type="EMBL" id="KQ978127">
    <property type="protein sequence ID" value="KYM96852.1"/>
    <property type="molecule type" value="Genomic_DNA"/>
</dbReference>
<evidence type="ECO:0000313" key="1">
    <source>
        <dbReference type="EMBL" id="KYM96852.1"/>
    </source>
</evidence>
<protein>
    <submittedName>
        <fullName evidence="1">Uncharacterized protein</fullName>
    </submittedName>
</protein>
<sequence length="68" mass="7763">MQHGATRRNAWCIVRAEGLFQVREACSGSARYVRAYVRVCGKLHARLVYRLIPVIDRRLGHGTRPTRG</sequence>
<keyword evidence="2" id="KW-1185">Reference proteome</keyword>